<dbReference type="Proteomes" id="UP000321960">
    <property type="component" value="Unassembled WGS sequence"/>
</dbReference>
<gene>
    <name evidence="4" type="ORF">GCM10007888_52660</name>
    <name evidence="3" type="ORF">MOX02_07570</name>
</gene>
<evidence type="ECO:0000256" key="2">
    <source>
        <dbReference type="SAM" id="SignalP"/>
    </source>
</evidence>
<reference evidence="4" key="4">
    <citation type="submission" date="2023-01" db="EMBL/GenBank/DDBJ databases">
        <title>Draft genome sequence of Methylobacterium oxalidis strain NBRC 107715.</title>
        <authorList>
            <person name="Sun Q."/>
            <person name="Mori K."/>
        </authorList>
    </citation>
    <scope>NUCLEOTIDE SEQUENCE</scope>
    <source>
        <strain evidence="4">NBRC 107715</strain>
    </source>
</reference>
<dbReference type="RefSeq" id="WP_147024391.1">
    <property type="nucleotide sequence ID" value="NZ_BJZU01000007.1"/>
</dbReference>
<proteinExistence type="predicted"/>
<feature type="chain" id="PRO_5021900462" evidence="2">
    <location>
        <begin position="21"/>
        <end position="88"/>
    </location>
</feature>
<reference evidence="6" key="2">
    <citation type="journal article" date="2019" name="Int. J. Syst. Evol. Microbiol.">
        <title>The Global Catalogue of Microorganisms (GCM) 10K type strain sequencing project: providing services to taxonomists for standard genome sequencing and annotation.</title>
        <authorList>
            <consortium name="The Broad Institute Genomics Platform"/>
            <consortium name="The Broad Institute Genome Sequencing Center for Infectious Disease"/>
            <person name="Wu L."/>
            <person name="Ma J."/>
        </authorList>
    </citation>
    <scope>NUCLEOTIDE SEQUENCE [LARGE SCALE GENOMIC DNA]</scope>
    <source>
        <strain evidence="6">NBRC 107715</strain>
    </source>
</reference>
<evidence type="ECO:0000256" key="1">
    <source>
        <dbReference type="SAM" id="MobiDB-lite"/>
    </source>
</evidence>
<protein>
    <submittedName>
        <fullName evidence="3">Uncharacterized protein</fullName>
    </submittedName>
</protein>
<comment type="caution">
    <text evidence="3">The sequence shown here is derived from an EMBL/GenBank/DDBJ whole genome shotgun (WGS) entry which is preliminary data.</text>
</comment>
<feature type="region of interest" description="Disordered" evidence="1">
    <location>
        <begin position="67"/>
        <end position="88"/>
    </location>
</feature>
<accession>A0A512IYN9</accession>
<reference evidence="4" key="1">
    <citation type="journal article" date="2014" name="Int. J. Syst. Evol. Microbiol.">
        <title>Complete genome of a new Firmicutes species belonging to the dominant human colonic microbiota ('Ruminococcus bicirculans') reveals two chromosomes and a selective capacity to utilize plant glucans.</title>
        <authorList>
            <consortium name="NISC Comparative Sequencing Program"/>
            <person name="Wegmann U."/>
            <person name="Louis P."/>
            <person name="Goesmann A."/>
            <person name="Henrissat B."/>
            <person name="Duncan S.H."/>
            <person name="Flint H.J."/>
        </authorList>
    </citation>
    <scope>NUCLEOTIDE SEQUENCE</scope>
    <source>
        <strain evidence="4">NBRC 107715</strain>
    </source>
</reference>
<keyword evidence="6" id="KW-1185">Reference proteome</keyword>
<evidence type="ECO:0000313" key="3">
    <source>
        <dbReference type="EMBL" id="GEP02719.1"/>
    </source>
</evidence>
<organism evidence="3 5">
    <name type="scientific">Methylobacterium oxalidis</name>
    <dbReference type="NCBI Taxonomy" id="944322"/>
    <lineage>
        <taxon>Bacteria</taxon>
        <taxon>Pseudomonadati</taxon>
        <taxon>Pseudomonadota</taxon>
        <taxon>Alphaproteobacteria</taxon>
        <taxon>Hyphomicrobiales</taxon>
        <taxon>Methylobacteriaceae</taxon>
        <taxon>Methylobacterium</taxon>
    </lineage>
</organism>
<name>A0A512IYN9_9HYPH</name>
<dbReference type="EMBL" id="BJZU01000007">
    <property type="protein sequence ID" value="GEP02719.1"/>
    <property type="molecule type" value="Genomic_DNA"/>
</dbReference>
<dbReference type="AlphaFoldDB" id="A0A512IYN9"/>
<reference evidence="3 5" key="3">
    <citation type="submission" date="2019-07" db="EMBL/GenBank/DDBJ databases">
        <title>Whole genome shotgun sequence of Methylobacterium oxalidis NBRC 107715.</title>
        <authorList>
            <person name="Hosoyama A."/>
            <person name="Uohara A."/>
            <person name="Ohji S."/>
            <person name="Ichikawa N."/>
        </authorList>
    </citation>
    <scope>NUCLEOTIDE SEQUENCE [LARGE SCALE GENOMIC DNA]</scope>
    <source>
        <strain evidence="3 5">NBRC 107715</strain>
    </source>
</reference>
<evidence type="ECO:0000313" key="4">
    <source>
        <dbReference type="EMBL" id="GLS66883.1"/>
    </source>
</evidence>
<feature type="signal peptide" evidence="2">
    <location>
        <begin position="1"/>
        <end position="20"/>
    </location>
</feature>
<evidence type="ECO:0000313" key="6">
    <source>
        <dbReference type="Proteomes" id="UP001156856"/>
    </source>
</evidence>
<sequence length="88" mass="9010">MRIRAALPLLLALAAGPAAAQVGPGFPGSTVGLPASGVPANPFASNYPSGPPPAVIVERAGPRVYHPRRALGSRSAVRERLPPGRARR</sequence>
<dbReference type="EMBL" id="BSPK01000107">
    <property type="protein sequence ID" value="GLS66883.1"/>
    <property type="molecule type" value="Genomic_DNA"/>
</dbReference>
<dbReference type="OrthoDB" id="10014170at2"/>
<keyword evidence="2" id="KW-0732">Signal</keyword>
<dbReference type="Proteomes" id="UP001156856">
    <property type="component" value="Unassembled WGS sequence"/>
</dbReference>
<evidence type="ECO:0000313" key="5">
    <source>
        <dbReference type="Proteomes" id="UP000321960"/>
    </source>
</evidence>